<dbReference type="PANTHER" id="PTHR46880:SF5">
    <property type="entry name" value="DUF4371 DOMAIN-CONTAINING PROTEIN"/>
    <property type="match status" value="1"/>
</dbReference>
<dbReference type="EMBL" id="CAGKOT010000022">
    <property type="protein sequence ID" value="CAB5366267.1"/>
    <property type="molecule type" value="Genomic_DNA"/>
</dbReference>
<dbReference type="GO" id="GO:0046983">
    <property type="term" value="F:protein dimerization activity"/>
    <property type="evidence" value="ECO:0007669"/>
    <property type="project" value="InterPro"/>
</dbReference>
<reference evidence="2" key="1">
    <citation type="submission" date="2020-05" db="EMBL/GenBank/DDBJ databases">
        <authorList>
            <person name="Rincon C."/>
            <person name="Sanders R I."/>
            <person name="Robbins C."/>
            <person name="Chaturvedi A."/>
        </authorList>
    </citation>
    <scope>NUCLEOTIDE SEQUENCE</scope>
    <source>
        <strain evidence="2">CHB12</strain>
    </source>
</reference>
<accession>A0A916E781</accession>
<dbReference type="InterPro" id="IPR008906">
    <property type="entry name" value="HATC_C_dom"/>
</dbReference>
<dbReference type="OrthoDB" id="2440674at2759"/>
<evidence type="ECO:0000313" key="2">
    <source>
        <dbReference type="EMBL" id="CAB5366267.1"/>
    </source>
</evidence>
<protein>
    <recommendedName>
        <fullName evidence="1">HAT C-terminal dimerisation domain-containing protein</fullName>
    </recommendedName>
</protein>
<organism evidence="2 3">
    <name type="scientific">Rhizophagus irregularis</name>
    <dbReference type="NCBI Taxonomy" id="588596"/>
    <lineage>
        <taxon>Eukaryota</taxon>
        <taxon>Fungi</taxon>
        <taxon>Fungi incertae sedis</taxon>
        <taxon>Mucoromycota</taxon>
        <taxon>Glomeromycotina</taxon>
        <taxon>Glomeromycetes</taxon>
        <taxon>Glomerales</taxon>
        <taxon>Glomeraceae</taxon>
        <taxon>Rhizophagus</taxon>
    </lineage>
</organism>
<proteinExistence type="predicted"/>
<comment type="caution">
    <text evidence="2">The sequence shown here is derived from an EMBL/GenBank/DDBJ whole genome shotgun (WGS) entry which is preliminary data.</text>
</comment>
<dbReference type="AlphaFoldDB" id="A0A916E781"/>
<feature type="domain" description="HAT C-terminal dimerisation" evidence="1">
    <location>
        <begin position="45"/>
        <end position="95"/>
    </location>
</feature>
<name>A0A916E781_9GLOM</name>
<evidence type="ECO:0000259" key="1">
    <source>
        <dbReference type="Pfam" id="PF05699"/>
    </source>
</evidence>
<evidence type="ECO:0000313" key="3">
    <source>
        <dbReference type="Proteomes" id="UP000684084"/>
    </source>
</evidence>
<dbReference type="Pfam" id="PF05699">
    <property type="entry name" value="Dimer_Tnp_hAT"/>
    <property type="match status" value="1"/>
</dbReference>
<sequence length="124" mass="14904">MEKIVDSDDVKQEWEVAKYYIKQIRSQNAAGGWEYIFNTYPDFVNEFPNIAKLVKISLIIPLSDAQVERIFSQHKLTKTRLRNRMNIETLNKHLMILLNGPDDFRRFDWNKAYDYWAMKTRRSN</sequence>
<dbReference type="PANTHER" id="PTHR46880">
    <property type="entry name" value="RAS-ASSOCIATING DOMAIN-CONTAINING PROTEIN"/>
    <property type="match status" value="1"/>
</dbReference>
<dbReference type="Proteomes" id="UP000684084">
    <property type="component" value="Unassembled WGS sequence"/>
</dbReference>
<gene>
    <name evidence="2" type="ORF">CHRIB12_LOCUS10768</name>
</gene>